<organism evidence="2 3">
    <name type="scientific">Nesidiocoris tenuis</name>
    <dbReference type="NCBI Taxonomy" id="355587"/>
    <lineage>
        <taxon>Eukaryota</taxon>
        <taxon>Metazoa</taxon>
        <taxon>Ecdysozoa</taxon>
        <taxon>Arthropoda</taxon>
        <taxon>Hexapoda</taxon>
        <taxon>Insecta</taxon>
        <taxon>Pterygota</taxon>
        <taxon>Neoptera</taxon>
        <taxon>Paraneoptera</taxon>
        <taxon>Hemiptera</taxon>
        <taxon>Heteroptera</taxon>
        <taxon>Panheteroptera</taxon>
        <taxon>Cimicomorpha</taxon>
        <taxon>Miridae</taxon>
        <taxon>Dicyphina</taxon>
        <taxon>Nesidiocoris</taxon>
    </lineage>
</organism>
<gene>
    <name evidence="2" type="ORF">NTEN_LOCUS10944</name>
</gene>
<name>A0A6H5GN85_9HEMI</name>
<sequence length="204" mass="21553">MEAHLVHFKTPHGNLTADEAIDEPDGIAVLAVLFISRIAHDSSLFGSRRLDDIHVAQNRRPIPGAATGGPKHSTIESCSAGGLSRRWASCSDRVIDCRVPQVPITGLPAGPSVRQHARLLDQVLGNTPSQWAKCHATGLPAGQVLGNTPPGGLSARQQARPLDQVLGNTPAQWAKCHATRPPGGLSARQQARPLDQVLGNTPAQ</sequence>
<proteinExistence type="predicted"/>
<feature type="region of interest" description="Disordered" evidence="1">
    <location>
        <begin position="178"/>
        <end position="204"/>
    </location>
</feature>
<dbReference type="Proteomes" id="UP000479000">
    <property type="component" value="Unassembled WGS sequence"/>
</dbReference>
<reference evidence="2 3" key="1">
    <citation type="submission" date="2020-02" db="EMBL/GenBank/DDBJ databases">
        <authorList>
            <person name="Ferguson B K."/>
        </authorList>
    </citation>
    <scope>NUCLEOTIDE SEQUENCE [LARGE SCALE GENOMIC DNA]</scope>
</reference>
<evidence type="ECO:0000313" key="3">
    <source>
        <dbReference type="Proteomes" id="UP000479000"/>
    </source>
</evidence>
<dbReference type="AlphaFoldDB" id="A0A6H5GN85"/>
<evidence type="ECO:0000313" key="2">
    <source>
        <dbReference type="EMBL" id="CAB0005467.1"/>
    </source>
</evidence>
<protein>
    <submittedName>
        <fullName evidence="2">Uncharacterized protein</fullName>
    </submittedName>
</protein>
<keyword evidence="3" id="KW-1185">Reference proteome</keyword>
<dbReference type="OrthoDB" id="429145at2759"/>
<dbReference type="EMBL" id="CADCXU010016459">
    <property type="protein sequence ID" value="CAB0005467.1"/>
    <property type="molecule type" value="Genomic_DNA"/>
</dbReference>
<accession>A0A6H5GN85</accession>
<evidence type="ECO:0000256" key="1">
    <source>
        <dbReference type="SAM" id="MobiDB-lite"/>
    </source>
</evidence>